<evidence type="ECO:0000256" key="9">
    <source>
        <dbReference type="ARBA" id="ARBA00048741"/>
    </source>
</evidence>
<feature type="binding site" evidence="11">
    <location>
        <position position="251"/>
    </location>
    <ligand>
        <name>ATP</name>
        <dbReference type="ChEBI" id="CHEBI:30616"/>
    </ligand>
</feature>
<feature type="domain" description="Glutamine amidotransferase type-2" evidence="13">
    <location>
        <begin position="2"/>
        <end position="178"/>
    </location>
</feature>
<dbReference type="PANTHER" id="PTHR11772">
    <property type="entry name" value="ASPARAGINE SYNTHETASE"/>
    <property type="match status" value="1"/>
</dbReference>
<dbReference type="PANTHER" id="PTHR11772:SF23">
    <property type="entry name" value="ASPARAGINE SYNTHETASE [GLUTAMINE-HYDROLYZING]"/>
    <property type="match status" value="1"/>
</dbReference>
<dbReference type="CDD" id="cd01991">
    <property type="entry name" value="Asn_synthase_B_C"/>
    <property type="match status" value="1"/>
</dbReference>
<dbReference type="PROSITE" id="PS51278">
    <property type="entry name" value="GATASE_TYPE_2"/>
    <property type="match status" value="1"/>
</dbReference>
<dbReference type="AlphaFoldDB" id="A0A835Z4E5"/>
<keyword evidence="7 10" id="KW-0061">Asparagine biosynthesis</keyword>
<evidence type="ECO:0000256" key="11">
    <source>
        <dbReference type="PIRSR" id="PIRSR001589-2"/>
    </source>
</evidence>
<organism evidence="14 15">
    <name type="scientific">Tribonema minus</name>
    <dbReference type="NCBI Taxonomy" id="303371"/>
    <lineage>
        <taxon>Eukaryota</taxon>
        <taxon>Sar</taxon>
        <taxon>Stramenopiles</taxon>
        <taxon>Ochrophyta</taxon>
        <taxon>PX clade</taxon>
        <taxon>Xanthophyceae</taxon>
        <taxon>Tribonematales</taxon>
        <taxon>Tribonemataceae</taxon>
        <taxon>Tribonema</taxon>
    </lineage>
</organism>
<gene>
    <name evidence="14" type="ORF">JKP88DRAFT_140904</name>
</gene>
<feature type="binding site" evidence="11">
    <location>
        <begin position="329"/>
        <end position="330"/>
    </location>
    <ligand>
        <name>ATP</name>
        <dbReference type="ChEBI" id="CHEBI:30616"/>
    </ligand>
</feature>
<dbReference type="EMBL" id="JAFCMP010000223">
    <property type="protein sequence ID" value="KAG5182899.1"/>
    <property type="molecule type" value="Genomic_DNA"/>
</dbReference>
<dbReference type="SUPFAM" id="SSF52402">
    <property type="entry name" value="Adenine nucleotide alpha hydrolases-like"/>
    <property type="match status" value="1"/>
</dbReference>
<evidence type="ECO:0000256" key="2">
    <source>
        <dbReference type="ARBA" id="ARBA00012737"/>
    </source>
</evidence>
<dbReference type="GO" id="GO:0004066">
    <property type="term" value="F:asparagine synthase (glutamine-hydrolyzing) activity"/>
    <property type="evidence" value="ECO:0007669"/>
    <property type="project" value="UniProtKB-EC"/>
</dbReference>
<evidence type="ECO:0000256" key="7">
    <source>
        <dbReference type="ARBA" id="ARBA00022888"/>
    </source>
</evidence>
<dbReference type="OrthoDB" id="409189at2759"/>
<feature type="binding site" evidence="11">
    <location>
        <position position="223"/>
    </location>
    <ligand>
        <name>ATP</name>
        <dbReference type="ChEBI" id="CHEBI:30616"/>
    </ligand>
</feature>
<protein>
    <recommendedName>
        <fullName evidence="2">asparagine synthase (glutamine-hydrolyzing)</fullName>
        <ecNumber evidence="2">6.3.5.4</ecNumber>
    </recommendedName>
    <alternativeName>
        <fullName evidence="8">Glutamine-dependent asparagine synthetase</fullName>
    </alternativeName>
</protein>
<evidence type="ECO:0000256" key="1">
    <source>
        <dbReference type="ARBA" id="ARBA00005187"/>
    </source>
</evidence>
<comment type="pathway">
    <text evidence="1">Amino-acid biosynthesis; L-asparagine biosynthesis; L-asparagine from L-aspartate (L-Gln route): step 1/1.</text>
</comment>
<evidence type="ECO:0000259" key="13">
    <source>
        <dbReference type="PROSITE" id="PS51278"/>
    </source>
</evidence>
<evidence type="ECO:0000256" key="10">
    <source>
        <dbReference type="PIRSR" id="PIRSR001589-1"/>
    </source>
</evidence>
<dbReference type="InterPro" id="IPR017932">
    <property type="entry name" value="GATase_2_dom"/>
</dbReference>
<keyword evidence="5 11" id="KW-0547">Nucleotide-binding</keyword>
<dbReference type="Gene3D" id="3.60.20.10">
    <property type="entry name" value="Glutamine Phosphoribosylpyrophosphate, subunit 1, domain 1"/>
    <property type="match status" value="1"/>
</dbReference>
<comment type="catalytic activity">
    <reaction evidence="9">
        <text>L-aspartate + L-glutamine + ATP + H2O = L-asparagine + L-glutamate + AMP + diphosphate + H(+)</text>
        <dbReference type="Rhea" id="RHEA:12228"/>
        <dbReference type="ChEBI" id="CHEBI:15377"/>
        <dbReference type="ChEBI" id="CHEBI:15378"/>
        <dbReference type="ChEBI" id="CHEBI:29985"/>
        <dbReference type="ChEBI" id="CHEBI:29991"/>
        <dbReference type="ChEBI" id="CHEBI:30616"/>
        <dbReference type="ChEBI" id="CHEBI:33019"/>
        <dbReference type="ChEBI" id="CHEBI:58048"/>
        <dbReference type="ChEBI" id="CHEBI:58359"/>
        <dbReference type="ChEBI" id="CHEBI:456215"/>
        <dbReference type="EC" id="6.3.5.4"/>
    </reaction>
</comment>
<evidence type="ECO:0000256" key="6">
    <source>
        <dbReference type="ARBA" id="ARBA00022840"/>
    </source>
</evidence>
<dbReference type="SUPFAM" id="SSF56235">
    <property type="entry name" value="N-terminal nucleophile aminohydrolases (Ntn hydrolases)"/>
    <property type="match status" value="1"/>
</dbReference>
<dbReference type="EC" id="6.3.5.4" evidence="2"/>
<evidence type="ECO:0000256" key="5">
    <source>
        <dbReference type="ARBA" id="ARBA00022741"/>
    </source>
</evidence>
<dbReference type="InterPro" id="IPR050795">
    <property type="entry name" value="Asn_Synthetase"/>
</dbReference>
<name>A0A835Z4E5_9STRA</name>
<dbReference type="Pfam" id="PF00733">
    <property type="entry name" value="Asn_synthase"/>
    <property type="match status" value="1"/>
</dbReference>
<dbReference type="GO" id="GO:0006529">
    <property type="term" value="P:asparagine biosynthetic process"/>
    <property type="evidence" value="ECO:0007669"/>
    <property type="project" value="UniProtKB-KW"/>
</dbReference>
<evidence type="ECO:0000256" key="4">
    <source>
        <dbReference type="ARBA" id="ARBA00022605"/>
    </source>
</evidence>
<proteinExistence type="predicted"/>
<feature type="non-terminal residue" evidence="14">
    <location>
        <position position="449"/>
    </location>
</feature>
<feature type="binding site" evidence="11">
    <location>
        <position position="86"/>
    </location>
    <ligand>
        <name>L-glutamine</name>
        <dbReference type="ChEBI" id="CHEBI:58359"/>
    </ligand>
</feature>
<dbReference type="InterPro" id="IPR014729">
    <property type="entry name" value="Rossmann-like_a/b/a_fold"/>
</dbReference>
<dbReference type="GO" id="GO:0005829">
    <property type="term" value="C:cytosol"/>
    <property type="evidence" value="ECO:0007669"/>
    <property type="project" value="TreeGrafter"/>
</dbReference>
<dbReference type="GO" id="GO:0005524">
    <property type="term" value="F:ATP binding"/>
    <property type="evidence" value="ECO:0007669"/>
    <property type="project" value="UniProtKB-KW"/>
</dbReference>
<keyword evidence="3" id="KW-0436">Ligase</keyword>
<dbReference type="PIRSF" id="PIRSF001589">
    <property type="entry name" value="Asn_synthetase_glu-h"/>
    <property type="match status" value="1"/>
</dbReference>
<dbReference type="InterPro" id="IPR029055">
    <property type="entry name" value="Ntn_hydrolases_N"/>
</dbReference>
<dbReference type="Gene3D" id="3.40.50.620">
    <property type="entry name" value="HUPs"/>
    <property type="match status" value="1"/>
</dbReference>
<evidence type="ECO:0000256" key="3">
    <source>
        <dbReference type="ARBA" id="ARBA00022598"/>
    </source>
</evidence>
<dbReference type="InterPro" id="IPR001962">
    <property type="entry name" value="Asn_synthase"/>
</dbReference>
<accession>A0A835Z4E5</accession>
<evidence type="ECO:0000256" key="12">
    <source>
        <dbReference type="PIRSR" id="PIRSR001589-3"/>
    </source>
</evidence>
<keyword evidence="4 10" id="KW-0028">Amino-acid biosynthesis</keyword>
<dbReference type="InterPro" id="IPR006426">
    <property type="entry name" value="Asn_synth_AEB"/>
</dbReference>
<dbReference type="Pfam" id="PF13537">
    <property type="entry name" value="GATase_7"/>
    <property type="match status" value="1"/>
</dbReference>
<sequence length="449" mass="49845">MCGIACWFGDRSEAIANASELLRPRGPDGSQMLIFAEGTMTFHRLAIINLDVSGMQPFEYEGAHFVATGEVYNYQQLGHFGELRSDVDVILRLIAADDSEGGVRNTCRSLDGDFAFVYSKNQRVIAARDPVGVRPLFYGEVDGDVVAFASEAKALHATGALDRISVFPPGYFFIDGEFIRYTDIYDSPVSEEHSPVSEEQVRDLVLNAVKKRVEHSDRPVAFLCSGGLDSSVVLCAAADMFPERDLHAFSVEFEHSASQDAVFAHELLKTLPRVQHTHIVLTEEQAQRDMPEVVRVCETHDPATLHAALPMFHLARHIAESTDYKVILSGEGADEVFLGYSYCDQAPSSQEAEAESRRLVENLHSFDLLRADRCFAAHGLEVRVPFLDRDLLRHAMSLSGAQRGARNGLEKALLRDSFSYMQPLQKTGIINRGKMRLTDGVGFRMVESL</sequence>
<dbReference type="Proteomes" id="UP000664859">
    <property type="component" value="Unassembled WGS sequence"/>
</dbReference>
<keyword evidence="6 11" id="KW-0067">ATP-binding</keyword>
<evidence type="ECO:0000313" key="15">
    <source>
        <dbReference type="Proteomes" id="UP000664859"/>
    </source>
</evidence>
<comment type="caution">
    <text evidence="14">The sequence shown here is derived from an EMBL/GenBank/DDBJ whole genome shotgun (WGS) entry which is preliminary data.</text>
</comment>
<feature type="site" description="Important for beta-aspartyl-AMP intermediate formation" evidence="12">
    <location>
        <position position="331"/>
    </location>
</feature>
<keyword evidence="15" id="KW-1185">Reference proteome</keyword>
<keyword evidence="10" id="KW-0315">Glutamine amidotransferase</keyword>
<evidence type="ECO:0000313" key="14">
    <source>
        <dbReference type="EMBL" id="KAG5182899.1"/>
    </source>
</evidence>
<evidence type="ECO:0000256" key="8">
    <source>
        <dbReference type="ARBA" id="ARBA00030234"/>
    </source>
</evidence>
<feature type="active site" description="For GATase activity" evidence="10">
    <location>
        <position position="2"/>
    </location>
</feature>
<reference evidence="14" key="1">
    <citation type="submission" date="2021-02" db="EMBL/GenBank/DDBJ databases">
        <title>First Annotated Genome of the Yellow-green Alga Tribonema minus.</title>
        <authorList>
            <person name="Mahan K.M."/>
        </authorList>
    </citation>
    <scope>NUCLEOTIDE SEQUENCE</scope>
    <source>
        <strain evidence="14">UTEX B ZZ1240</strain>
    </source>
</reference>